<accession>A0ABT9B8R9</accession>
<evidence type="ECO:0000313" key="3">
    <source>
        <dbReference type="Proteomes" id="UP001176429"/>
    </source>
</evidence>
<dbReference type="EMBL" id="JAUQSY010000004">
    <property type="protein sequence ID" value="MDO7874577.1"/>
    <property type="molecule type" value="Genomic_DNA"/>
</dbReference>
<proteinExistence type="predicted"/>
<keyword evidence="3" id="KW-1185">Reference proteome</keyword>
<protein>
    <submittedName>
        <fullName evidence="2">Uncharacterized protein</fullName>
    </submittedName>
</protein>
<dbReference type="Proteomes" id="UP001176429">
    <property type="component" value="Unassembled WGS sequence"/>
</dbReference>
<keyword evidence="1" id="KW-0472">Membrane</keyword>
<reference evidence="2" key="1">
    <citation type="submission" date="2023-07" db="EMBL/GenBank/DDBJ databases">
        <authorList>
            <person name="Kim M.K."/>
        </authorList>
    </citation>
    <scope>NUCLEOTIDE SEQUENCE</scope>
    <source>
        <strain evidence="2">ASUV-10-1</strain>
    </source>
</reference>
<evidence type="ECO:0000313" key="2">
    <source>
        <dbReference type="EMBL" id="MDO7874577.1"/>
    </source>
</evidence>
<keyword evidence="1" id="KW-0812">Transmembrane</keyword>
<organism evidence="2 3">
    <name type="scientific">Hymenobacter aranciens</name>
    <dbReference type="NCBI Taxonomy" id="3063996"/>
    <lineage>
        <taxon>Bacteria</taxon>
        <taxon>Pseudomonadati</taxon>
        <taxon>Bacteroidota</taxon>
        <taxon>Cytophagia</taxon>
        <taxon>Cytophagales</taxon>
        <taxon>Hymenobacteraceae</taxon>
        <taxon>Hymenobacter</taxon>
    </lineage>
</organism>
<name>A0ABT9B8R9_9BACT</name>
<comment type="caution">
    <text evidence="2">The sequence shown here is derived from an EMBL/GenBank/DDBJ whole genome shotgun (WGS) entry which is preliminary data.</text>
</comment>
<keyword evidence="1" id="KW-1133">Transmembrane helix</keyword>
<feature type="transmembrane region" description="Helical" evidence="1">
    <location>
        <begin position="52"/>
        <end position="70"/>
    </location>
</feature>
<gene>
    <name evidence="2" type="ORF">Q5H93_07525</name>
</gene>
<dbReference type="RefSeq" id="WP_305005891.1">
    <property type="nucleotide sequence ID" value="NZ_JAUQSY010000004.1"/>
</dbReference>
<evidence type="ECO:0000256" key="1">
    <source>
        <dbReference type="SAM" id="Phobius"/>
    </source>
</evidence>
<sequence length="71" mass="8235">MTKLIQRLRYFRSASLARQLFGRKRGFVRPALALADRGKTAARRFGERHKSAGFYFSCLVVRTVLLGLNFW</sequence>